<evidence type="ECO:0000313" key="3">
    <source>
        <dbReference type="Proteomes" id="UP000694308"/>
    </source>
</evidence>
<dbReference type="EMBL" id="JAEEGC010000108">
    <property type="protein sequence ID" value="MBV7275103.1"/>
    <property type="molecule type" value="Genomic_DNA"/>
</dbReference>
<protein>
    <recommendedName>
        <fullName evidence="4">Chromosome segregation ATPase</fullName>
    </recommendedName>
</protein>
<reference evidence="2" key="1">
    <citation type="submission" date="2020-12" db="EMBL/GenBank/DDBJ databases">
        <title>Clostridium thailandense sp. nov., a novel acetogenic bacterium isolated from peat land soil in Thailand.</title>
        <authorList>
            <person name="Chaikitkaew S."/>
            <person name="Birkeland N.K."/>
        </authorList>
    </citation>
    <scope>NUCLEOTIDE SEQUENCE</scope>
    <source>
        <strain evidence="2">PL3</strain>
    </source>
</reference>
<dbReference type="Proteomes" id="UP000694308">
    <property type="component" value="Unassembled WGS sequence"/>
</dbReference>
<keyword evidence="3" id="KW-1185">Reference proteome</keyword>
<evidence type="ECO:0000256" key="1">
    <source>
        <dbReference type="SAM" id="Coils"/>
    </source>
</evidence>
<comment type="caution">
    <text evidence="2">The sequence shown here is derived from an EMBL/GenBank/DDBJ whole genome shotgun (WGS) entry which is preliminary data.</text>
</comment>
<feature type="coiled-coil region" evidence="1">
    <location>
        <begin position="935"/>
        <end position="1015"/>
    </location>
</feature>
<sequence>MPAISKIRFTNVIYENGEKRYNDDIFQFEGHNGAILLENGGGKTVFVQTAIQAILPHSDLAERKIKNTLMLENSTAHIAIEWILSERPRRYALTSVSLFMNRGAVDSLKYVYEYEEGNDNSIEKLPFVKESVNGKKRPATKEEASEYYSEMSQNKISAKTFSTIKDYHEYIEKSFKIIPSEWRKIALINGAEGDVEAFFDACKTTGQLVDNLLIPTVEEALAGDGTKEFAETFEKQREHFKKYKQLKARIDESRLVEEQINSYVKVYKSYDEVNQSFTKIKKHIKALYKFAQKEDEINREKLMKNKEVQSLLEEEEKHWKQKEASYKLQLLKDRMLKREKSFVEISDKYNEVINTKEEKEKRLENLKAAKYKQNIKIHQQKIQFLREQINDLDKDEDIEDINEKLELNSSELKGYYEDQEEKLYKEISIIEGQLRNIEKEIAEIEKEAKKSKDKENELSKAEAKLDGSINQLTKDMDNLEREILDNQSKEKIEEEFDKWQRRISDLENTVFEYNKQMRMMRDEKQELLQSIPEQRKELNNLKREETELSEQLKNLNELHDSLLLRVKEFRSSWFSFDSMYRKQSTILEQLENKQERLREEKENLIFEERLAHRWLDNYSESEFYTADPSIERYIKNWRNGFKYIESGTEYLQRAAKSVDRSEEELNESYPYWTISIVTSEAEIEKLIDKINNQRSELSHPVIVMNEKEARDKAQGNSALSEGNILFPLMWNKNIVKRNFESWKNEISIKADEVTKLRRNKEEELSGCFELLKDVRDFYGKYPHEDYIEMQKKQISLKDKTNLFIEDIYKKEARIKNIDKEIGRVNTATSEAQGEQHILEQKILKARDYSRKKKEKEKAEGEKIRIKKELILAKEESFKVERRAKLSQDSKEEIKEKLNEINTGVSVLRADPLYKEVIDASPSYSSISKEVLMQQRKSLKDVLEKKQKGRETLEESMKNALEIKSTLEKELNNLIKQIDFELDEALEFPIYGDEEMDRLIEELQKLKKPFKNLKKAYDDANTYFEREKAIYESEENRFHSKYEMIISFSEALEQIELMLKEELEAIVKKKEYFLGQQEAIEKEGKNINSSISKLVNYNFKYSYLSEEIEEAILSDDIKNQFPYKRAEIVDETIKNIERTEKLLEDRKLGTEDKKRKFINFCESEIVDVKLKDMAVTGVQYKKSYKDVTEWQNKMNERIMRTIEIAENDIREHDKEVQQFINHLHSYLASMIQELKQIPKKTRIKIDEDWKEIFVFNVPEYNEKEGKEELAKHIDWMLKQLEGDQFKDENGVELENQVRKSIEKWLQSKQLLQIVMKQNNIKVKCRKVTNDQKINSMPYSWEVSNSWSGGEKWSKNMSLFLGILNYLAEKRTQITSNHKRYRTVIVDNPFGKASSDHVLNPVFFIAEQLGFQIIALTAHAEGKFVRTYFPIVYSCRLRNADNSSSQIMTKEREIKKAFLKDSDPQALSRLGQLEQIAFTDIYRQEN</sequence>
<accession>A0A949X558</accession>
<keyword evidence="1" id="KW-0175">Coiled coil</keyword>
<feature type="coiled-coil region" evidence="1">
    <location>
        <begin position="838"/>
        <end position="875"/>
    </location>
</feature>
<name>A0A949X558_9CLOT</name>
<feature type="coiled-coil region" evidence="1">
    <location>
        <begin position="346"/>
        <end position="610"/>
    </location>
</feature>
<evidence type="ECO:0000313" key="2">
    <source>
        <dbReference type="EMBL" id="MBV7275103.1"/>
    </source>
</evidence>
<feature type="coiled-coil region" evidence="1">
    <location>
        <begin position="1194"/>
        <end position="1221"/>
    </location>
</feature>
<dbReference type="RefSeq" id="WP_218322158.1">
    <property type="nucleotide sequence ID" value="NZ_JAEEGC010000108.1"/>
</dbReference>
<organism evidence="2 3">
    <name type="scientific">Clostridium thailandense</name>
    <dbReference type="NCBI Taxonomy" id="2794346"/>
    <lineage>
        <taxon>Bacteria</taxon>
        <taxon>Bacillati</taxon>
        <taxon>Bacillota</taxon>
        <taxon>Clostridia</taxon>
        <taxon>Eubacteriales</taxon>
        <taxon>Clostridiaceae</taxon>
        <taxon>Clostridium</taxon>
    </lineage>
</organism>
<evidence type="ECO:0008006" key="4">
    <source>
        <dbReference type="Google" id="ProtNLM"/>
    </source>
</evidence>
<gene>
    <name evidence="2" type="ORF">I6U48_19565</name>
</gene>
<proteinExistence type="predicted"/>